<name>A0A8S5RSV2_9CAUD</name>
<reference evidence="1" key="1">
    <citation type="journal article" date="2021" name="Proc. Natl. Acad. Sci. U.S.A.">
        <title>A Catalog of Tens of Thousands of Viruses from Human Metagenomes Reveals Hidden Associations with Chronic Diseases.</title>
        <authorList>
            <person name="Tisza M.J."/>
            <person name="Buck C.B."/>
        </authorList>
    </citation>
    <scope>NUCLEOTIDE SEQUENCE</scope>
    <source>
        <strain evidence="1">Ct3Mm15</strain>
    </source>
</reference>
<accession>A0A8S5RSV2</accession>
<dbReference type="InterPro" id="IPR021145">
    <property type="entry name" value="Portal_protein_SPP1_Gp6-like"/>
</dbReference>
<evidence type="ECO:0000313" key="1">
    <source>
        <dbReference type="EMBL" id="DAE92542.1"/>
    </source>
</evidence>
<organism evidence="1">
    <name type="scientific">Siphoviridae sp. ct3Mm15</name>
    <dbReference type="NCBI Taxonomy" id="2827558"/>
    <lineage>
        <taxon>Viruses</taxon>
        <taxon>Duplodnaviria</taxon>
        <taxon>Heunggongvirae</taxon>
        <taxon>Uroviricota</taxon>
        <taxon>Caudoviricetes</taxon>
    </lineage>
</organism>
<proteinExistence type="predicted"/>
<dbReference type="EMBL" id="BK057802">
    <property type="protein sequence ID" value="DAE92542.1"/>
    <property type="molecule type" value="Genomic_DNA"/>
</dbReference>
<sequence length="478" mass="52577">MNLNGFPLITGLTDSETVDAKTMWQRLAEKQAKNGLLDVYYNGHRGLQDMGISIPPQMKNVAAALGWPQKAVAALARKHVFEGFSLDGVVDPFDAGEVLAANNFTVELSQAITSAYKHSCAFITVAAGDVSRGEPPVMIQARGAGWATALWDQRARRIRAALAITSTETSTGGGAFDGDNFYTLWEPTGFILFFPDYTIRCEKAGAKWTAERLPNPAGRVMVEMLAYDPQLDRPFGHSRITPEVRYLTDAAVRTLVRAEVGAEFFASPQRYVLGADEDAFKDMDRWTAITGRILALGLNEEGSKPEINQFQQMSMDPHLSMYRQLAQNFCSATNLPMNAVGLFADNPASAEAMQASEYALSDEAEYQWRIFTPGLRRVLENVVMVRDGLAEPPEESWRVALNWTPARYVSPQAASDYISKIAAAIPDVVQTTVGLRRAGFTQPEIEQIQAEATRVRATDLLRELRKPRETAAGEGGES</sequence>
<dbReference type="Pfam" id="PF05133">
    <property type="entry name" value="SPP1_portal"/>
    <property type="match status" value="1"/>
</dbReference>
<protein>
    <submittedName>
        <fullName evidence="1">PORTAL PROTEIN</fullName>
    </submittedName>
</protein>